<dbReference type="SUPFAM" id="SSF53335">
    <property type="entry name" value="S-adenosyl-L-methionine-dependent methyltransferases"/>
    <property type="match status" value="1"/>
</dbReference>
<protein>
    <recommendedName>
        <fullName evidence="1">Methyltransferase type 11 domain-containing protein</fullName>
    </recommendedName>
</protein>
<name>A0AAV9N499_9EURO</name>
<reference evidence="2 3" key="1">
    <citation type="submission" date="2023-08" db="EMBL/GenBank/DDBJ databases">
        <title>Black Yeasts Isolated from many extreme environments.</title>
        <authorList>
            <person name="Coleine C."/>
            <person name="Stajich J.E."/>
            <person name="Selbmann L."/>
        </authorList>
    </citation>
    <scope>NUCLEOTIDE SEQUENCE [LARGE SCALE GENOMIC DNA]</scope>
    <source>
        <strain evidence="2 3">CCFEE 5792</strain>
    </source>
</reference>
<dbReference type="GO" id="GO:0008757">
    <property type="term" value="F:S-adenosylmethionine-dependent methyltransferase activity"/>
    <property type="evidence" value="ECO:0007669"/>
    <property type="project" value="InterPro"/>
</dbReference>
<dbReference type="InterPro" id="IPR029063">
    <property type="entry name" value="SAM-dependent_MTases_sf"/>
</dbReference>
<proteinExistence type="predicted"/>
<dbReference type="PANTHER" id="PTHR43464:SF82">
    <property type="entry name" value="METHYLTRANSFERASE DOMAIN-CONTAINING PROTEIN"/>
    <property type="match status" value="1"/>
</dbReference>
<dbReference type="InterPro" id="IPR013216">
    <property type="entry name" value="Methyltransf_11"/>
</dbReference>
<accession>A0AAV9N499</accession>
<dbReference type="CDD" id="cd02440">
    <property type="entry name" value="AdoMet_MTases"/>
    <property type="match status" value="1"/>
</dbReference>
<feature type="domain" description="Methyltransferase type 11" evidence="1">
    <location>
        <begin position="71"/>
        <end position="170"/>
    </location>
</feature>
<gene>
    <name evidence="2" type="ORF">LTR84_004265</name>
</gene>
<evidence type="ECO:0000313" key="3">
    <source>
        <dbReference type="Proteomes" id="UP001358417"/>
    </source>
</evidence>
<evidence type="ECO:0000259" key="1">
    <source>
        <dbReference type="Pfam" id="PF08241"/>
    </source>
</evidence>
<dbReference type="AlphaFoldDB" id="A0AAV9N499"/>
<evidence type="ECO:0000313" key="2">
    <source>
        <dbReference type="EMBL" id="KAK5049336.1"/>
    </source>
</evidence>
<dbReference type="Proteomes" id="UP001358417">
    <property type="component" value="Unassembled WGS sequence"/>
</dbReference>
<dbReference type="PANTHER" id="PTHR43464">
    <property type="entry name" value="METHYLTRANSFERASE"/>
    <property type="match status" value="1"/>
</dbReference>
<dbReference type="Pfam" id="PF08241">
    <property type="entry name" value="Methyltransf_11"/>
    <property type="match status" value="1"/>
</dbReference>
<dbReference type="Gene3D" id="3.40.50.150">
    <property type="entry name" value="Vaccinia Virus protein VP39"/>
    <property type="match status" value="1"/>
</dbReference>
<organism evidence="2 3">
    <name type="scientific">Exophiala bonariae</name>
    <dbReference type="NCBI Taxonomy" id="1690606"/>
    <lineage>
        <taxon>Eukaryota</taxon>
        <taxon>Fungi</taxon>
        <taxon>Dikarya</taxon>
        <taxon>Ascomycota</taxon>
        <taxon>Pezizomycotina</taxon>
        <taxon>Eurotiomycetes</taxon>
        <taxon>Chaetothyriomycetidae</taxon>
        <taxon>Chaetothyriales</taxon>
        <taxon>Herpotrichiellaceae</taxon>
        <taxon>Exophiala</taxon>
    </lineage>
</organism>
<sequence>MSITIGTEADAQNYAQVNQASWDARAEAHAQSAMYNLAAYRADTNYISDIVRFDLPRLPPLQDMRIVHLQCHIGTDTLSLARLGAASVTGLDFSPESLKQARLLADSVPDPSGWKVSYVQGDVYDSVALLGREAFDLVFTGIGALCWLPSVERWANVVADLLKPGGRFFIREGHPILWGLDDSNVTETYPAEQLRVIYPYFESGLPLVTAEGLSYVDDDVATGTDVDNVEEAPSAAVLDPQGTLASPTPAKRTIEFNHGLAETVQALINSGLRITLVEEHDSVPWNALRGRMEKAELGEYRLLQGRERIPLTYTIVAFKE</sequence>
<comment type="caution">
    <text evidence="2">The sequence shown here is derived from an EMBL/GenBank/DDBJ whole genome shotgun (WGS) entry which is preliminary data.</text>
</comment>
<dbReference type="EMBL" id="JAVRRD010000019">
    <property type="protein sequence ID" value="KAK5049336.1"/>
    <property type="molecule type" value="Genomic_DNA"/>
</dbReference>
<keyword evidence="3" id="KW-1185">Reference proteome</keyword>
<dbReference type="GeneID" id="89972443"/>
<dbReference type="RefSeq" id="XP_064704381.1">
    <property type="nucleotide sequence ID" value="XM_064847842.1"/>
</dbReference>